<accession>A0A4D6LRG8</accession>
<dbReference type="PROSITE" id="PS50119">
    <property type="entry name" value="ZF_BBOX"/>
    <property type="match status" value="1"/>
</dbReference>
<evidence type="ECO:0000256" key="2">
    <source>
        <dbReference type="SAM" id="MobiDB-lite"/>
    </source>
</evidence>
<gene>
    <name evidence="4" type="ORF">DEO72_LG4g2545</name>
</gene>
<keyword evidence="1" id="KW-0863">Zinc-finger</keyword>
<evidence type="ECO:0000256" key="1">
    <source>
        <dbReference type="PROSITE-ProRule" id="PRU00024"/>
    </source>
</evidence>
<feature type="region of interest" description="Disordered" evidence="2">
    <location>
        <begin position="179"/>
        <end position="208"/>
    </location>
</feature>
<reference evidence="4 5" key="1">
    <citation type="submission" date="2019-04" db="EMBL/GenBank/DDBJ databases">
        <title>An improved genome assembly and genetic linkage map for asparagus bean, Vigna unguiculata ssp. sesquipedialis.</title>
        <authorList>
            <person name="Xia Q."/>
            <person name="Zhang R."/>
            <person name="Dong Y."/>
        </authorList>
    </citation>
    <scope>NUCLEOTIDE SEQUENCE [LARGE SCALE GENOMIC DNA]</scope>
    <source>
        <tissue evidence="4">Leaf</tissue>
    </source>
</reference>
<keyword evidence="1" id="KW-0862">Zinc</keyword>
<evidence type="ECO:0000313" key="4">
    <source>
        <dbReference type="EMBL" id="QCD91579.1"/>
    </source>
</evidence>
<evidence type="ECO:0000313" key="5">
    <source>
        <dbReference type="Proteomes" id="UP000501690"/>
    </source>
</evidence>
<dbReference type="EMBL" id="CP039348">
    <property type="protein sequence ID" value="QCD91579.1"/>
    <property type="molecule type" value="Genomic_DNA"/>
</dbReference>
<proteinExistence type="predicted"/>
<protein>
    <submittedName>
        <fullName evidence="4">B-box-type zinc finger</fullName>
    </submittedName>
</protein>
<organism evidence="4 5">
    <name type="scientific">Vigna unguiculata</name>
    <name type="common">Cowpea</name>
    <dbReference type="NCBI Taxonomy" id="3917"/>
    <lineage>
        <taxon>Eukaryota</taxon>
        <taxon>Viridiplantae</taxon>
        <taxon>Streptophyta</taxon>
        <taxon>Embryophyta</taxon>
        <taxon>Tracheophyta</taxon>
        <taxon>Spermatophyta</taxon>
        <taxon>Magnoliopsida</taxon>
        <taxon>eudicotyledons</taxon>
        <taxon>Gunneridae</taxon>
        <taxon>Pentapetalae</taxon>
        <taxon>rosids</taxon>
        <taxon>fabids</taxon>
        <taxon>Fabales</taxon>
        <taxon>Fabaceae</taxon>
        <taxon>Papilionoideae</taxon>
        <taxon>50 kb inversion clade</taxon>
        <taxon>NPAAA clade</taxon>
        <taxon>indigoferoid/millettioid clade</taxon>
        <taxon>Phaseoleae</taxon>
        <taxon>Vigna</taxon>
    </lineage>
</organism>
<feature type="region of interest" description="Disordered" evidence="2">
    <location>
        <begin position="457"/>
        <end position="496"/>
    </location>
</feature>
<dbReference type="CDD" id="cd19756">
    <property type="entry name" value="Bbox2"/>
    <property type="match status" value="1"/>
</dbReference>
<dbReference type="Proteomes" id="UP000501690">
    <property type="component" value="Linkage Group LG4"/>
</dbReference>
<dbReference type="PANTHER" id="PTHR47603:SF1">
    <property type="entry name" value="PPR CONTAINING-LIKE PROTEIN"/>
    <property type="match status" value="1"/>
</dbReference>
<evidence type="ECO:0000259" key="3">
    <source>
        <dbReference type="PROSITE" id="PS50119"/>
    </source>
</evidence>
<keyword evidence="1" id="KW-0479">Metal-binding</keyword>
<dbReference type="Gene3D" id="1.25.40.10">
    <property type="entry name" value="Tetratricopeptide repeat domain"/>
    <property type="match status" value="1"/>
</dbReference>
<keyword evidence="5" id="KW-1185">Reference proteome</keyword>
<feature type="domain" description="B box-type" evidence="3">
    <location>
        <begin position="18"/>
        <end position="61"/>
    </location>
</feature>
<dbReference type="PANTHER" id="PTHR47603">
    <property type="entry name" value="PPR CONTAINING-LIKE PROTEIN"/>
    <property type="match status" value="1"/>
</dbReference>
<feature type="compositionally biased region" description="Basic and acidic residues" evidence="2">
    <location>
        <begin position="468"/>
        <end position="484"/>
    </location>
</feature>
<dbReference type="AlphaFoldDB" id="A0A4D6LRG8"/>
<sequence>MAGFNSVPNWLLILKEEKFFTRCLSHGSVKKNEKNVFCLDCCTSICLHCLPFHRSHVFLQIRRYMYYDVLRLGDAETVLNCSLVQVQQHLLLITESTTMEGTCNKYEFSVLLDKERSRENAQQIEDSQITTDSELDSPTVSGSTSVAESVNDSLKKKRGSVDLVPEIWYTMVNRRKGVPHRSPLQKYGRSARRKKGEEEGEKGGFSWLSPSPPRSTMWRLRSPRISHLVGRLNEIKVSDVKVQHRHCCQTQVSPPPSSLQQTEYDPPDTVVPRSYIGENVSRKDKNKYLYSTLLELNDSKEAVYGALDAWVAWEQNFPVASLKRILNSLEKEQQWHRVVQVIKWMLSKGQGTTMGTYGQLIRALDMDHRVEEAHKFWEMKIGSDLHSVPWQLCHVMISVYYRNNMLEDLVKLFKGLEAFDRKPRDKTIIQKVANAYEMLGLVKEKEKVLAKYSHLFTEEGPTKPQRRNSFESKKDMHHTSEKPRQRQSVNPSSEEK</sequence>
<feature type="compositionally biased region" description="Polar residues" evidence="2">
    <location>
        <begin position="486"/>
        <end position="496"/>
    </location>
</feature>
<name>A0A4D6LRG8_VIGUN</name>
<dbReference type="InterPro" id="IPR011990">
    <property type="entry name" value="TPR-like_helical_dom_sf"/>
</dbReference>
<dbReference type="GO" id="GO:0008270">
    <property type="term" value="F:zinc ion binding"/>
    <property type="evidence" value="ECO:0007669"/>
    <property type="project" value="UniProtKB-KW"/>
</dbReference>
<dbReference type="InterPro" id="IPR000315">
    <property type="entry name" value="Znf_B-box"/>
</dbReference>
<feature type="region of interest" description="Disordered" evidence="2">
    <location>
        <begin position="121"/>
        <end position="151"/>
    </location>
</feature>